<organism evidence="1">
    <name type="scientific">Phaseolus vulgaris</name>
    <name type="common">Kidney bean</name>
    <name type="synonym">French bean</name>
    <dbReference type="NCBI Taxonomy" id="3885"/>
    <lineage>
        <taxon>Eukaryota</taxon>
        <taxon>Viridiplantae</taxon>
        <taxon>Streptophyta</taxon>
        <taxon>Embryophyta</taxon>
        <taxon>Tracheophyta</taxon>
        <taxon>Spermatophyta</taxon>
        <taxon>Magnoliopsida</taxon>
        <taxon>eudicotyledons</taxon>
        <taxon>Gunneridae</taxon>
        <taxon>Pentapetalae</taxon>
        <taxon>rosids</taxon>
        <taxon>fabids</taxon>
        <taxon>Fabales</taxon>
        <taxon>Fabaceae</taxon>
        <taxon>Papilionoideae</taxon>
        <taxon>50 kb inversion clade</taxon>
        <taxon>NPAAA clade</taxon>
        <taxon>indigoferoid/millettioid clade</taxon>
        <taxon>Phaseoleae</taxon>
        <taxon>Phaseolus</taxon>
    </lineage>
</organism>
<accession>D2DW64</accession>
<name>D2DW64_PHAVU</name>
<sequence>MAIIGLPFATKKMVIEKMLEFARELYRNSSSEPNFKPFHIDYRRFCNGVGVAELSMLRFRMCGWMDVYSNQKVQDQRHIIVAKQLDEKLELGIKLDVGKTTGKGLKVGEVGEWVDSITYESEPSQRGGLWLTHFLVLSVTKRKNHLNTCSRSTKSCVKRSMDDNSVEYLDQRNKIVFKQGKVDAEEIFHMAQLKTLLNVRTQHKDQEIGSCPLTSHFLIGQEGMPQAKETGVTMKEEDKAVSYAGMKGLVFQQ</sequence>
<reference evidence="1" key="1">
    <citation type="journal article" date="2009" name="Plant Physiol.">
        <title>A nomadic subtelomeric disease resistance gene cluster in common bean.</title>
        <authorList>
            <person name="David P."/>
            <person name="Chen N.W.G."/>
            <person name="Pedrosa-Harand A."/>
            <person name="Thareau V."/>
            <person name="Sevignac M."/>
            <person name="Cannon S.B."/>
            <person name="Debouck D."/>
            <person name="Langin T."/>
            <person name="Geffroy V."/>
        </authorList>
    </citation>
    <scope>NUCLEOTIDE SEQUENCE</scope>
</reference>
<protein>
    <submittedName>
        <fullName evidence="1">Uncharacterized protein</fullName>
    </submittedName>
</protein>
<proteinExistence type="predicted"/>
<dbReference type="EMBL" id="FJ817289">
    <property type="protein sequence ID" value="ACZ74663.1"/>
    <property type="molecule type" value="Genomic_DNA"/>
</dbReference>
<dbReference type="AlphaFoldDB" id="D2DW64"/>
<evidence type="ECO:0000313" key="1">
    <source>
        <dbReference type="EMBL" id="ACZ74663.1"/>
    </source>
</evidence>